<dbReference type="AlphaFoldDB" id="A0AAN8PFF7"/>
<evidence type="ECO:0000313" key="3">
    <source>
        <dbReference type="Proteomes" id="UP001307849"/>
    </source>
</evidence>
<evidence type="ECO:0000313" key="2">
    <source>
        <dbReference type="EMBL" id="KAK6513825.1"/>
    </source>
</evidence>
<dbReference type="EMBL" id="JAVHJM010000005">
    <property type="protein sequence ID" value="KAK6513825.1"/>
    <property type="molecule type" value="Genomic_DNA"/>
</dbReference>
<organism evidence="2 3">
    <name type="scientific">Arthrobotrys conoides</name>
    <dbReference type="NCBI Taxonomy" id="74498"/>
    <lineage>
        <taxon>Eukaryota</taxon>
        <taxon>Fungi</taxon>
        <taxon>Dikarya</taxon>
        <taxon>Ascomycota</taxon>
        <taxon>Pezizomycotina</taxon>
        <taxon>Orbiliomycetes</taxon>
        <taxon>Orbiliales</taxon>
        <taxon>Orbiliaceae</taxon>
        <taxon>Arthrobotrys</taxon>
    </lineage>
</organism>
<reference evidence="2 3" key="1">
    <citation type="submission" date="2019-10" db="EMBL/GenBank/DDBJ databases">
        <authorList>
            <person name="Palmer J.M."/>
        </authorList>
    </citation>
    <scope>NUCLEOTIDE SEQUENCE [LARGE SCALE GENOMIC DNA]</scope>
    <source>
        <strain evidence="2 3">TWF506</strain>
    </source>
</reference>
<protein>
    <submittedName>
        <fullName evidence="2">Uncharacterized protein</fullName>
    </submittedName>
</protein>
<proteinExistence type="predicted"/>
<feature type="compositionally biased region" description="Polar residues" evidence="1">
    <location>
        <begin position="1"/>
        <end position="21"/>
    </location>
</feature>
<feature type="region of interest" description="Disordered" evidence="1">
    <location>
        <begin position="1"/>
        <end position="42"/>
    </location>
</feature>
<accession>A0AAN8PFF7</accession>
<sequence length="460" mass="52204">MGYQNGSQRDSARSRPSQFSNPPGHLNTPPRDAFTYKASHSANRRSYSEGNYLYGRGEQPVKVSENLKSQTLMDMSHSTDIMGVLNSLQSPNCGQMYPAPYAATLSMDPGACPKYSMVHSESQREVGYQDLDEFFPEDDDISIHSRVEDMDLGQVFQDFESIFSRAHDWCRQYTPHTSPSLGWWSNNMDGVLELPGVLVSNSKTPLEFDELKNYTIDQLGRAYLCSKIVDCLFTDPESNQYLPLNNDPSFELKDLWAEKHTAKYLACLEAEMRALNAGRPHTLAKVERWRSQTVTLLNPAVGDSRPTLGSREKIFAEGLFRRYVQLIGIGHTTTNHTAAREEFELMISQAIKVSRQLRQHHWKYIVKYPPSFDSGHKYSALKNSGKAKGFHECWVPQILNGQIEFPRGPIKYNPNEDRVWIVDRPLLLSLSPDSKGKGQEILSTRVQARLLVASQQSIIY</sequence>
<evidence type="ECO:0000256" key="1">
    <source>
        <dbReference type="SAM" id="MobiDB-lite"/>
    </source>
</evidence>
<comment type="caution">
    <text evidence="2">The sequence shown here is derived from an EMBL/GenBank/DDBJ whole genome shotgun (WGS) entry which is preliminary data.</text>
</comment>
<keyword evidence="3" id="KW-1185">Reference proteome</keyword>
<gene>
    <name evidence="2" type="ORF">TWF506_008258</name>
</gene>
<dbReference type="Proteomes" id="UP001307849">
    <property type="component" value="Unassembled WGS sequence"/>
</dbReference>
<name>A0AAN8PFF7_9PEZI</name>